<feature type="domain" description="Tyrosine-protein phosphatase" evidence="2">
    <location>
        <begin position="24"/>
        <end position="268"/>
    </location>
</feature>
<dbReference type="CDD" id="cd00047">
    <property type="entry name" value="PTPc"/>
    <property type="match status" value="1"/>
</dbReference>
<dbReference type="OrthoDB" id="10253954at2759"/>
<dbReference type="InterPro" id="IPR000242">
    <property type="entry name" value="PTP_cat"/>
</dbReference>
<dbReference type="PANTHER" id="PTHR19134:SF449">
    <property type="entry name" value="TYROSINE-PROTEIN PHOSPHATASE 1"/>
    <property type="match status" value="1"/>
</dbReference>
<dbReference type="Pfam" id="PF00102">
    <property type="entry name" value="Y_phosphatase"/>
    <property type="match status" value="1"/>
</dbReference>
<evidence type="ECO:0000256" key="1">
    <source>
        <dbReference type="ARBA" id="ARBA00009649"/>
    </source>
</evidence>
<dbReference type="EMBL" id="BLAL01000304">
    <property type="protein sequence ID" value="GET02162.1"/>
    <property type="molecule type" value="Genomic_DNA"/>
</dbReference>
<proteinExistence type="inferred from homology"/>
<dbReference type="Gene3D" id="3.90.190.10">
    <property type="entry name" value="Protein tyrosine phosphatase superfamily"/>
    <property type="match status" value="1"/>
</dbReference>
<dbReference type="SMART" id="SM00404">
    <property type="entry name" value="PTPc_motif"/>
    <property type="match status" value="1"/>
</dbReference>
<name>A0A8H3MD72_9GLOM</name>
<dbReference type="InterPro" id="IPR050348">
    <property type="entry name" value="Protein-Tyr_Phosphatase"/>
</dbReference>
<evidence type="ECO:0000313" key="4">
    <source>
        <dbReference type="Proteomes" id="UP000615446"/>
    </source>
</evidence>
<protein>
    <submittedName>
        <fullName evidence="3">Tyrosine-protein phosphatase non-receptor type 1 isoform X1</fullName>
    </submittedName>
</protein>
<organism evidence="3 4">
    <name type="scientific">Rhizophagus clarus</name>
    <dbReference type="NCBI Taxonomy" id="94130"/>
    <lineage>
        <taxon>Eukaryota</taxon>
        <taxon>Fungi</taxon>
        <taxon>Fungi incertae sedis</taxon>
        <taxon>Mucoromycota</taxon>
        <taxon>Glomeromycotina</taxon>
        <taxon>Glomeromycetes</taxon>
        <taxon>Glomerales</taxon>
        <taxon>Glomeraceae</taxon>
        <taxon>Rhizophagus</taxon>
    </lineage>
</organism>
<sequence length="340" mass="39219">MSEEHLPNIPIFLSDAQNLEQETLSSKFNKLSQAEMERISHYNEPSSPFSTKTAISKISMKFNRYSDIIPFDRNRIKLNSKRSGNNTDYINASYIEAPQNVRRYIATQGPLENTCEDFWCMVWEQHSQVIVMLTKENEKGRVKCSKYWPDLNGNPIMFQELRLKIEMESEDLEPSSSSLIRTFRLEKFNPQVNIVNTSQGDVGDNVEIRKVTQLHFVGWPDHGVPDSPEMILNLISKTNEFQQKYQSESLNEEIGPPIIHCSAGCGRTENNVELWFKLLDNFNIVICLFSYDQLLEIDRNLWCAKQSRHLALNSIGHPSILNNRTTTDWSSTDTIPPSEH</sequence>
<dbReference type="SMART" id="SM00194">
    <property type="entry name" value="PTPc"/>
    <property type="match status" value="1"/>
</dbReference>
<dbReference type="SUPFAM" id="SSF52799">
    <property type="entry name" value="(Phosphotyrosine protein) phosphatases II"/>
    <property type="match status" value="1"/>
</dbReference>
<dbReference type="AlphaFoldDB" id="A0A8H3MD72"/>
<evidence type="ECO:0000313" key="3">
    <source>
        <dbReference type="EMBL" id="GET02162.1"/>
    </source>
</evidence>
<dbReference type="Proteomes" id="UP000615446">
    <property type="component" value="Unassembled WGS sequence"/>
</dbReference>
<comment type="caution">
    <text evidence="3">The sequence shown here is derived from an EMBL/GenBank/DDBJ whole genome shotgun (WGS) entry which is preliminary data.</text>
</comment>
<keyword evidence="3" id="KW-0675">Receptor</keyword>
<evidence type="ECO:0000259" key="2">
    <source>
        <dbReference type="PROSITE" id="PS50055"/>
    </source>
</evidence>
<dbReference type="InterPro" id="IPR029021">
    <property type="entry name" value="Prot-tyrosine_phosphatase-like"/>
</dbReference>
<comment type="similarity">
    <text evidence="1">Belongs to the protein-tyrosine phosphatase family. Non-receptor class subfamily.</text>
</comment>
<dbReference type="PROSITE" id="PS50055">
    <property type="entry name" value="TYR_PHOSPHATASE_PTP"/>
    <property type="match status" value="1"/>
</dbReference>
<dbReference type="PRINTS" id="PR00700">
    <property type="entry name" value="PRTYPHPHTASE"/>
</dbReference>
<accession>A0A8H3MD72</accession>
<dbReference type="GO" id="GO:0004725">
    <property type="term" value="F:protein tyrosine phosphatase activity"/>
    <property type="evidence" value="ECO:0007669"/>
    <property type="project" value="InterPro"/>
</dbReference>
<dbReference type="InterPro" id="IPR003595">
    <property type="entry name" value="Tyr_Pase_cat"/>
</dbReference>
<reference evidence="3" key="1">
    <citation type="submission" date="2019-10" db="EMBL/GenBank/DDBJ databases">
        <title>Conservation and host-specific expression of non-tandemly repeated heterogenous ribosome RNA gene in arbuscular mycorrhizal fungi.</title>
        <authorList>
            <person name="Maeda T."/>
            <person name="Kobayashi Y."/>
            <person name="Nakagawa T."/>
            <person name="Ezawa T."/>
            <person name="Yamaguchi K."/>
            <person name="Bino T."/>
            <person name="Nishimoto Y."/>
            <person name="Shigenobu S."/>
            <person name="Kawaguchi M."/>
        </authorList>
    </citation>
    <scope>NUCLEOTIDE SEQUENCE</scope>
    <source>
        <strain evidence="3">HR1</strain>
    </source>
</reference>
<dbReference type="PANTHER" id="PTHR19134">
    <property type="entry name" value="RECEPTOR-TYPE TYROSINE-PROTEIN PHOSPHATASE"/>
    <property type="match status" value="1"/>
</dbReference>
<gene>
    <name evidence="3" type="ORF">RCL2_002853800</name>
</gene>